<sequence length="561" mass="63358">MQSSSGHAFKRQGFPCDGIALVVHTVDVSLSRLDQYIFLFNQYPDLAQDVRFVRIIDDPVTTSFLHRDHILSDGATEISTSAAHPPSAESLSAARWKQLGDLIKTGWPHARFDITAGVSSAREVGSALQLSDIRKQVVAMRWIADIPNATRRDGSKEEVKNWFADKWMHVSQVVHGIMRAQWSTDIKLVSLHINDHYRDRDDDWEIVTTLLDTLRDIIPGSIHTLSINFSTLPYIIRNEAAFFKEPWPLLRRFFLDSMDENPEEDELLGLGPDPSWVSAHPNLENIDIFAPFGVPALSLVEDFPRLSSVALRGCDPGAVGAFLHRHGHKLIELELPKFVAGGGLRAAIRPELVLPNLRILRAPPRVAAALIDGQHAPQLAHIELGPVQVNQELMLTEWILPDSEAGRRITCLDVEFKRQTLRVALNELGGSIFNPERLPSLVELSLCSTYICGSSSSFDSTVYLWDIVLWLLNLPSLRALRIEQMELQPLPEGEPMEKRLAHDFMKLEYLTWHSPLFNRTQYYRVIRQPSGEPNMQPYGRPPPILLKFQRLPASFRALISD</sequence>
<accession>A0AAN6JVL6</accession>
<name>A0AAN6JVL6_9BASI</name>
<proteinExistence type="predicted"/>
<evidence type="ECO:0000313" key="1">
    <source>
        <dbReference type="EMBL" id="KAK0555283.1"/>
    </source>
</evidence>
<gene>
    <name evidence="1" type="ORF">OC846_001796</name>
</gene>
<protein>
    <submittedName>
        <fullName evidence="1">Uncharacterized protein</fullName>
    </submittedName>
</protein>
<dbReference type="AlphaFoldDB" id="A0AAN6JVL6"/>
<reference evidence="1" key="1">
    <citation type="journal article" date="2023" name="PhytoFront">
        <title>Draft Genome Resources of Seven Strains of Tilletia horrida, Causal Agent of Kernel Smut of Rice.</title>
        <authorList>
            <person name="Khanal S."/>
            <person name="Antony Babu S."/>
            <person name="Zhou X.G."/>
        </authorList>
    </citation>
    <scope>NUCLEOTIDE SEQUENCE</scope>
    <source>
        <strain evidence="1">TX6</strain>
    </source>
</reference>
<dbReference type="EMBL" id="JAPDMZ010000029">
    <property type="protein sequence ID" value="KAK0555283.1"/>
    <property type="molecule type" value="Genomic_DNA"/>
</dbReference>
<comment type="caution">
    <text evidence="1">The sequence shown here is derived from an EMBL/GenBank/DDBJ whole genome shotgun (WGS) entry which is preliminary data.</text>
</comment>
<evidence type="ECO:0000313" key="2">
    <source>
        <dbReference type="Proteomes" id="UP001176517"/>
    </source>
</evidence>
<dbReference type="Proteomes" id="UP001176517">
    <property type="component" value="Unassembled WGS sequence"/>
</dbReference>
<keyword evidence="2" id="KW-1185">Reference proteome</keyword>
<organism evidence="1 2">
    <name type="scientific">Tilletia horrida</name>
    <dbReference type="NCBI Taxonomy" id="155126"/>
    <lineage>
        <taxon>Eukaryota</taxon>
        <taxon>Fungi</taxon>
        <taxon>Dikarya</taxon>
        <taxon>Basidiomycota</taxon>
        <taxon>Ustilaginomycotina</taxon>
        <taxon>Exobasidiomycetes</taxon>
        <taxon>Tilletiales</taxon>
        <taxon>Tilletiaceae</taxon>
        <taxon>Tilletia</taxon>
    </lineage>
</organism>